<dbReference type="RefSeq" id="WP_162287663.1">
    <property type="nucleotide sequence ID" value="NZ_LT859958.1"/>
</dbReference>
<dbReference type="Pfam" id="PF01796">
    <property type="entry name" value="OB_ChsH2_C"/>
    <property type="match status" value="1"/>
</dbReference>
<evidence type="ECO:0000313" key="4">
    <source>
        <dbReference type="Proteomes" id="UP000195514"/>
    </source>
</evidence>
<dbReference type="Proteomes" id="UP000195514">
    <property type="component" value="Chromosome I"/>
</dbReference>
<organism evidence="3 4">
    <name type="scientific">Candidatus Brevifilum fermentans</name>
    <dbReference type="NCBI Taxonomy" id="1986204"/>
    <lineage>
        <taxon>Bacteria</taxon>
        <taxon>Bacillati</taxon>
        <taxon>Chloroflexota</taxon>
        <taxon>Anaerolineae</taxon>
        <taxon>Anaerolineales</taxon>
        <taxon>Anaerolineaceae</taxon>
        <taxon>Candidatus Brevifilum</taxon>
    </lineage>
</organism>
<proteinExistence type="predicted"/>
<protein>
    <submittedName>
        <fullName evidence="3">Protein containing DUF35</fullName>
    </submittedName>
</protein>
<dbReference type="PANTHER" id="PTHR34075:SF5">
    <property type="entry name" value="BLR3430 PROTEIN"/>
    <property type="match status" value="1"/>
</dbReference>
<name>A0A1Y6K3W3_9CHLR</name>
<dbReference type="InterPro" id="IPR012340">
    <property type="entry name" value="NA-bd_OB-fold"/>
</dbReference>
<evidence type="ECO:0000259" key="1">
    <source>
        <dbReference type="Pfam" id="PF01796"/>
    </source>
</evidence>
<dbReference type="InterPro" id="IPR052513">
    <property type="entry name" value="Thioester_dehydratase-like"/>
</dbReference>
<dbReference type="InterPro" id="IPR002878">
    <property type="entry name" value="ChsH2_C"/>
</dbReference>
<sequence>MEAYSMNSQDFFEALEAGVLIGSHCLDCGTKSIPQRQICPKCLGSRTEIVEYSGKGFLAAFTVVYVPSSMMANNGFDSKNPYCVGIVELDEGPKISAQILDVDLSNPESISIGTKLVMASAKNNAGENQKPHLAFRPV</sequence>
<dbReference type="PANTHER" id="PTHR34075">
    <property type="entry name" value="BLR3430 PROTEIN"/>
    <property type="match status" value="1"/>
</dbReference>
<evidence type="ECO:0000259" key="2">
    <source>
        <dbReference type="Pfam" id="PF12172"/>
    </source>
</evidence>
<evidence type="ECO:0000313" key="3">
    <source>
        <dbReference type="EMBL" id="SMX54375.1"/>
    </source>
</evidence>
<dbReference type="AlphaFoldDB" id="A0A1Y6K3W3"/>
<gene>
    <name evidence="3" type="ORF">CFX1CAM_1310</name>
</gene>
<dbReference type="KEGG" id="abat:CFX1CAM_1310"/>
<keyword evidence="4" id="KW-1185">Reference proteome</keyword>
<dbReference type="Gene3D" id="6.10.30.10">
    <property type="match status" value="1"/>
</dbReference>
<feature type="domain" description="ChsH2 rubredoxin-like zinc ribbon" evidence="2">
    <location>
        <begin position="12"/>
        <end position="46"/>
    </location>
</feature>
<dbReference type="Pfam" id="PF12172">
    <property type="entry name" value="zf-ChsH2"/>
    <property type="match status" value="1"/>
</dbReference>
<accession>A0A1Y6K3W3</accession>
<feature type="domain" description="ChsH2 C-terminal OB-fold" evidence="1">
    <location>
        <begin position="50"/>
        <end position="116"/>
    </location>
</feature>
<reference evidence="4" key="1">
    <citation type="submission" date="2017-05" db="EMBL/GenBank/DDBJ databases">
        <authorList>
            <person name="Kirkegaard R."/>
            <person name="Mcilroy J S."/>
        </authorList>
    </citation>
    <scope>NUCLEOTIDE SEQUENCE [LARGE SCALE GENOMIC DNA]</scope>
</reference>
<dbReference type="SUPFAM" id="SSF50249">
    <property type="entry name" value="Nucleic acid-binding proteins"/>
    <property type="match status" value="1"/>
</dbReference>
<dbReference type="InterPro" id="IPR022002">
    <property type="entry name" value="ChsH2_Znr"/>
</dbReference>
<dbReference type="EMBL" id="LT859958">
    <property type="protein sequence ID" value="SMX54375.1"/>
    <property type="molecule type" value="Genomic_DNA"/>
</dbReference>